<dbReference type="AlphaFoldDB" id="A0A0M0K1L7"/>
<gene>
    <name evidence="2" type="ORF">Ctob_003710</name>
</gene>
<comment type="caution">
    <text evidence="2">The sequence shown here is derived from an EMBL/GenBank/DDBJ whole genome shotgun (WGS) entry which is preliminary data.</text>
</comment>
<accession>A0A0M0K1L7</accession>
<feature type="region of interest" description="Disordered" evidence="1">
    <location>
        <begin position="1"/>
        <end position="26"/>
    </location>
</feature>
<organism evidence="2 3">
    <name type="scientific">Chrysochromulina tobinii</name>
    <dbReference type="NCBI Taxonomy" id="1460289"/>
    <lineage>
        <taxon>Eukaryota</taxon>
        <taxon>Haptista</taxon>
        <taxon>Haptophyta</taxon>
        <taxon>Prymnesiophyceae</taxon>
        <taxon>Prymnesiales</taxon>
        <taxon>Chrysochromulinaceae</taxon>
        <taxon>Chrysochromulina</taxon>
    </lineage>
</organism>
<protein>
    <submittedName>
        <fullName evidence="2">Uncharacterized protein</fullName>
    </submittedName>
</protein>
<keyword evidence="3" id="KW-1185">Reference proteome</keyword>
<dbReference type="Proteomes" id="UP000037460">
    <property type="component" value="Unassembled WGS sequence"/>
</dbReference>
<dbReference type="OrthoDB" id="187484at2759"/>
<sequence length="480" mass="52475">MTKHTRPSPLVMAAPASQAMEREGKAPPTRKGLLASLFCPCVGNVTTAGVRFRRQEMVFYDSAKAERSLCGRVHYCLACPGWSKVTSQRVVYSRWDLVPITKAPGICCAACCDCGGEDADWLPPDPVVIRTPDKPSGTCSVPCGRTLDTFDAEIIVDASAHQTLCQICRGEGDIVLYRKAAVDLSDASEVFVVPDVVAPFDVFNDVTFELSKINLQGARASTLGARMGATVWSHEARSGAVGPVQHKPWRGQQEHVYYDSLTARRTCLGYLCSHDCCCPPIYKVTSERVLYTDWDFWYPCEDPLQSLTWCACWAGRGVARECCCAIGASEAAVERLKAKTAQQLQQSAAHPAQHHCSRCCALPVGRTAHFFDLDIVADIRAKQSCWQLCVNEGSLHFGRLAGADASHNQRTHTFFNVKSVPEVFAYFDELSFEFSRMELAHFRQNAMGNDMLRAAVGSSVGSSAPRAPALNSGLATDQSI</sequence>
<reference evidence="3" key="1">
    <citation type="journal article" date="2015" name="PLoS Genet.">
        <title>Genome Sequence and Transcriptome Analyses of Chrysochromulina tobin: Metabolic Tools for Enhanced Algal Fitness in the Prominent Order Prymnesiales (Haptophyceae).</title>
        <authorList>
            <person name="Hovde B.T."/>
            <person name="Deodato C.R."/>
            <person name="Hunsperger H.M."/>
            <person name="Ryken S.A."/>
            <person name="Yost W."/>
            <person name="Jha R.K."/>
            <person name="Patterson J."/>
            <person name="Monnat R.J. Jr."/>
            <person name="Barlow S.B."/>
            <person name="Starkenburg S.R."/>
            <person name="Cattolico R.A."/>
        </authorList>
    </citation>
    <scope>NUCLEOTIDE SEQUENCE</scope>
    <source>
        <strain evidence="3">CCMP291</strain>
    </source>
</reference>
<evidence type="ECO:0000313" key="3">
    <source>
        <dbReference type="Proteomes" id="UP000037460"/>
    </source>
</evidence>
<feature type="region of interest" description="Disordered" evidence="1">
    <location>
        <begin position="461"/>
        <end position="480"/>
    </location>
</feature>
<evidence type="ECO:0000313" key="2">
    <source>
        <dbReference type="EMBL" id="KOO32776.1"/>
    </source>
</evidence>
<dbReference type="EMBL" id="JWZX01001689">
    <property type="protein sequence ID" value="KOO32776.1"/>
    <property type="molecule type" value="Genomic_DNA"/>
</dbReference>
<evidence type="ECO:0000256" key="1">
    <source>
        <dbReference type="SAM" id="MobiDB-lite"/>
    </source>
</evidence>
<proteinExistence type="predicted"/>
<name>A0A0M0K1L7_9EUKA</name>